<feature type="domain" description="HTH araC/xylS-type" evidence="3">
    <location>
        <begin position="220"/>
        <end position="318"/>
    </location>
</feature>
<accession>A0A2W4J1M4</accession>
<dbReference type="SUPFAM" id="SSF46689">
    <property type="entry name" value="Homeodomain-like"/>
    <property type="match status" value="2"/>
</dbReference>
<protein>
    <submittedName>
        <fullName evidence="5">AraC family transcriptional regulator</fullName>
    </submittedName>
    <submittedName>
        <fullName evidence="4">Helix-turn-helix domain-containing protein</fullName>
    </submittedName>
</protein>
<dbReference type="GO" id="GO:0003700">
    <property type="term" value="F:DNA-binding transcription factor activity"/>
    <property type="evidence" value="ECO:0007669"/>
    <property type="project" value="InterPro"/>
</dbReference>
<dbReference type="InterPro" id="IPR002818">
    <property type="entry name" value="DJ-1/PfpI"/>
</dbReference>
<dbReference type="AlphaFoldDB" id="A0A2W4J1M4"/>
<dbReference type="Pfam" id="PF12833">
    <property type="entry name" value="HTH_18"/>
    <property type="match status" value="1"/>
</dbReference>
<dbReference type="CDD" id="cd03137">
    <property type="entry name" value="GATase1_AraC_1"/>
    <property type="match status" value="1"/>
</dbReference>
<gene>
    <name evidence="4" type="ORF">DIU77_007005</name>
    <name evidence="5" type="ORF">DIU77_16215</name>
</gene>
<dbReference type="Proteomes" id="UP000249324">
    <property type="component" value="Unassembled WGS sequence"/>
</dbReference>
<proteinExistence type="predicted"/>
<dbReference type="InterPro" id="IPR018060">
    <property type="entry name" value="HTH_AraC"/>
</dbReference>
<dbReference type="Gene3D" id="1.10.10.60">
    <property type="entry name" value="Homeodomain-like"/>
    <property type="match status" value="1"/>
</dbReference>
<evidence type="ECO:0000256" key="1">
    <source>
        <dbReference type="ARBA" id="ARBA00023015"/>
    </source>
</evidence>
<keyword evidence="1" id="KW-0805">Transcription regulation</keyword>
<dbReference type="EMBL" id="QGUI02000064">
    <property type="protein sequence ID" value="MFO7191976.1"/>
    <property type="molecule type" value="Genomic_DNA"/>
</dbReference>
<evidence type="ECO:0000313" key="4">
    <source>
        <dbReference type="EMBL" id="MFO7191976.1"/>
    </source>
</evidence>
<dbReference type="Pfam" id="PF01965">
    <property type="entry name" value="DJ-1_PfpI"/>
    <property type="match status" value="1"/>
</dbReference>
<reference evidence="4" key="2">
    <citation type="submission" date="2018-05" db="EMBL/GenBank/DDBJ databases">
        <authorList>
            <person name="Moura L."/>
            <person name="Setubal J.C."/>
        </authorList>
    </citation>
    <scope>NUCLEOTIDE SEQUENCE</scope>
    <source>
        <strain evidence="4">ZC4RG45</strain>
    </source>
</reference>
<reference evidence="5" key="1">
    <citation type="submission" date="2018-05" db="EMBL/GenBank/DDBJ databases">
        <authorList>
            <person name="Lanie J.A."/>
            <person name="Ng W.-L."/>
            <person name="Kazmierczak K.M."/>
            <person name="Andrzejewski T.M."/>
            <person name="Davidsen T.M."/>
            <person name="Wayne K.J."/>
            <person name="Tettelin H."/>
            <person name="Glass J.I."/>
            <person name="Rusch D."/>
            <person name="Podicherti R."/>
            <person name="Tsui H.-C.T."/>
            <person name="Winkler M.E."/>
        </authorList>
    </citation>
    <scope>NUCLEOTIDE SEQUENCE</scope>
    <source>
        <strain evidence="5">ZC4RG45</strain>
    </source>
</reference>
<evidence type="ECO:0000256" key="2">
    <source>
        <dbReference type="ARBA" id="ARBA00023163"/>
    </source>
</evidence>
<comment type="caution">
    <text evidence="5">The sequence shown here is derived from an EMBL/GenBank/DDBJ whole genome shotgun (WGS) entry which is preliminary data.</text>
</comment>
<organism evidence="5">
    <name type="scientific">Thermocrispum agreste</name>
    <dbReference type="NCBI Taxonomy" id="37925"/>
    <lineage>
        <taxon>Bacteria</taxon>
        <taxon>Bacillati</taxon>
        <taxon>Actinomycetota</taxon>
        <taxon>Actinomycetes</taxon>
        <taxon>Pseudonocardiales</taxon>
        <taxon>Pseudonocardiaceae</taxon>
        <taxon>Thermocrispum</taxon>
    </lineage>
</organism>
<dbReference type="PROSITE" id="PS01124">
    <property type="entry name" value="HTH_ARAC_FAMILY_2"/>
    <property type="match status" value="1"/>
</dbReference>
<dbReference type="SUPFAM" id="SSF52317">
    <property type="entry name" value="Class I glutamine amidotransferase-like"/>
    <property type="match status" value="1"/>
</dbReference>
<sequence>MFRDLHRVVVLALDPVVGFDLAIPPMVFSCATDADGSPLYDIRVCGLGTAPMPTPSNYAIVPGSGPEALRDADTVIIPGTKMPGPFRHGVLPDDVARALDMIPSHARVMSICTGAFVLGAAGILDGRPATTHWHHADEFRQLYPRVKLDETVLFVDDGDVLTSAGLSAGIDLCLHVVRSDHGSEVANRAARYCVVPPWREGGQSQFIERHVPDDDTASTAPTRAWALQHLAERLDLATLAAHAHMSVRTFSRKFRAETGMSPGAWLTQQRIDHARHLLETTDLSIDEVARVCGLGTAASLRQHLRSSIGVSPLAYRRTFRAPDERAG</sequence>
<dbReference type="STRING" id="1111738.GCA_000427905_03792"/>
<dbReference type="PANTHER" id="PTHR43130">
    <property type="entry name" value="ARAC-FAMILY TRANSCRIPTIONAL REGULATOR"/>
    <property type="match status" value="1"/>
</dbReference>
<reference evidence="4" key="4">
    <citation type="submission" date="2023-08" db="EMBL/GenBank/DDBJ databases">
        <authorList>
            <person name="Guima S.E.S."/>
            <person name="Martins L.F."/>
            <person name="Silva A.M."/>
            <person name="Setubal J.C."/>
        </authorList>
    </citation>
    <scope>NUCLEOTIDE SEQUENCE</scope>
    <source>
        <strain evidence="4">ZC4RG45</strain>
    </source>
</reference>
<dbReference type="PANTHER" id="PTHR43130:SF3">
    <property type="entry name" value="HTH-TYPE TRANSCRIPTIONAL REGULATOR RV1931C"/>
    <property type="match status" value="1"/>
</dbReference>
<dbReference type="SMART" id="SM00342">
    <property type="entry name" value="HTH_ARAC"/>
    <property type="match status" value="1"/>
</dbReference>
<name>A0A2W4J1M4_9PSEU</name>
<evidence type="ECO:0000259" key="3">
    <source>
        <dbReference type="PROSITE" id="PS01124"/>
    </source>
</evidence>
<keyword evidence="2" id="KW-0804">Transcription</keyword>
<evidence type="ECO:0000313" key="6">
    <source>
        <dbReference type="Proteomes" id="UP000249324"/>
    </source>
</evidence>
<dbReference type="InterPro" id="IPR052158">
    <property type="entry name" value="INH-QAR"/>
</dbReference>
<reference evidence="4 6" key="3">
    <citation type="journal article" date="2021" name="BMC Genomics">
        <title>Genome-resolved metagenome and metatranscriptome analyses of thermophilic composting reveal key bacterial players and their metabolic interactions.</title>
        <authorList>
            <person name="Braga L.P.P."/>
            <person name="Pereira R.V."/>
            <person name="Martins L.F."/>
            <person name="Moura L.M.S."/>
            <person name="Sanchez F.B."/>
            <person name="Patane J.S.L."/>
            <person name="da Silva A.M."/>
            <person name="Setubal J.C."/>
        </authorList>
    </citation>
    <scope>NUCLEOTIDE SEQUENCE [LARGE SCALE GENOMIC DNA]</scope>
    <source>
        <strain evidence="4">ZC4RG45</strain>
    </source>
</reference>
<dbReference type="EMBL" id="QGUI01000723">
    <property type="protein sequence ID" value="PZM92078.1"/>
    <property type="molecule type" value="Genomic_DNA"/>
</dbReference>
<dbReference type="InterPro" id="IPR009057">
    <property type="entry name" value="Homeodomain-like_sf"/>
</dbReference>
<dbReference type="Gene3D" id="3.40.50.880">
    <property type="match status" value="1"/>
</dbReference>
<evidence type="ECO:0000313" key="5">
    <source>
        <dbReference type="EMBL" id="PZM92078.1"/>
    </source>
</evidence>
<dbReference type="InterPro" id="IPR029062">
    <property type="entry name" value="Class_I_gatase-like"/>
</dbReference>
<dbReference type="GO" id="GO:0043565">
    <property type="term" value="F:sequence-specific DNA binding"/>
    <property type="evidence" value="ECO:0007669"/>
    <property type="project" value="InterPro"/>
</dbReference>